<keyword evidence="4" id="KW-1185">Reference proteome</keyword>
<dbReference type="PANTHER" id="PTHR33159:SF49">
    <property type="entry name" value="RPM1-INTERACTING PROTEIN 4"/>
    <property type="match status" value="1"/>
</dbReference>
<reference evidence="3" key="1">
    <citation type="submission" date="2019-10" db="EMBL/GenBank/DDBJ databases">
        <authorList>
            <person name="Zhang R."/>
            <person name="Pan Y."/>
            <person name="Wang J."/>
            <person name="Ma R."/>
            <person name="Yu S."/>
        </authorList>
    </citation>
    <scope>NUCLEOTIDE SEQUENCE</scope>
    <source>
        <strain evidence="3">LA-IB0</strain>
        <tissue evidence="3">Leaf</tissue>
    </source>
</reference>
<accession>A0AAV6XYR5</accession>
<feature type="domain" description="RIN4 pathogenic type III effector avirulence factor Avr cleavage site" evidence="2">
    <location>
        <begin position="3"/>
        <end position="30"/>
    </location>
</feature>
<evidence type="ECO:0000256" key="1">
    <source>
        <dbReference type="SAM" id="MobiDB-lite"/>
    </source>
</evidence>
<evidence type="ECO:0000313" key="3">
    <source>
        <dbReference type="EMBL" id="KAG8385771.1"/>
    </source>
</evidence>
<comment type="caution">
    <text evidence="3">The sequence shown here is derived from an EMBL/GenBank/DDBJ whole genome shotgun (WGS) entry which is preliminary data.</text>
</comment>
<name>A0AAV6XYR5_9LAMI</name>
<dbReference type="EMBL" id="WHWC01000003">
    <property type="protein sequence ID" value="KAG8385771.1"/>
    <property type="molecule type" value="Genomic_DNA"/>
</dbReference>
<dbReference type="Proteomes" id="UP000826271">
    <property type="component" value="Unassembled WGS sequence"/>
</dbReference>
<dbReference type="PANTHER" id="PTHR33159">
    <property type="entry name" value="RPM1-INTERACTING PROTEIN 4 (RIN4) FAMILY PROTEIN"/>
    <property type="match status" value="1"/>
</dbReference>
<feature type="compositionally biased region" description="Basic residues" evidence="1">
    <location>
        <begin position="103"/>
        <end position="120"/>
    </location>
</feature>
<sequence length="196" mass="22393">MARSHVPKFGNWDGDNVPYTAYFENARKEKISGIKINPNDPEQNPEAFNIGSSNFSHAESYDDNHHRNIYDQRKNTSRKTMASESSSDKSPSDNSVSSVLKPNHQRKKSDRNKYTSRSHIPRSPGPNNYDDEFSYRSVSVPKFGEWDEKDPRSGDGFTVIFNKVKEEKQIAASKFPPLPTNNYDQTSQKKETKSKV</sequence>
<protein>
    <recommendedName>
        <fullName evidence="2">RIN4 pathogenic type III effector avirulence factor Avr cleavage site domain-containing protein</fullName>
    </recommendedName>
</protein>
<evidence type="ECO:0000259" key="2">
    <source>
        <dbReference type="Pfam" id="PF05627"/>
    </source>
</evidence>
<dbReference type="GO" id="GO:0005886">
    <property type="term" value="C:plasma membrane"/>
    <property type="evidence" value="ECO:0007669"/>
    <property type="project" value="TreeGrafter"/>
</dbReference>
<feature type="region of interest" description="Disordered" evidence="1">
    <location>
        <begin position="172"/>
        <end position="196"/>
    </location>
</feature>
<dbReference type="Pfam" id="PF05627">
    <property type="entry name" value="AvrRpt-cleavage"/>
    <property type="match status" value="2"/>
</dbReference>
<dbReference type="InterPro" id="IPR040387">
    <property type="entry name" value="RIN4/NOI4"/>
</dbReference>
<gene>
    <name evidence="3" type="ORF">BUALT_Bualt03G0079900</name>
</gene>
<feature type="compositionally biased region" description="Basic and acidic residues" evidence="1">
    <location>
        <begin position="59"/>
        <end position="74"/>
    </location>
</feature>
<proteinExistence type="predicted"/>
<organism evidence="3 4">
    <name type="scientific">Buddleja alternifolia</name>
    <dbReference type="NCBI Taxonomy" id="168488"/>
    <lineage>
        <taxon>Eukaryota</taxon>
        <taxon>Viridiplantae</taxon>
        <taxon>Streptophyta</taxon>
        <taxon>Embryophyta</taxon>
        <taxon>Tracheophyta</taxon>
        <taxon>Spermatophyta</taxon>
        <taxon>Magnoliopsida</taxon>
        <taxon>eudicotyledons</taxon>
        <taxon>Gunneridae</taxon>
        <taxon>Pentapetalae</taxon>
        <taxon>asterids</taxon>
        <taxon>lamiids</taxon>
        <taxon>Lamiales</taxon>
        <taxon>Scrophulariaceae</taxon>
        <taxon>Buddlejeae</taxon>
        <taxon>Buddleja</taxon>
    </lineage>
</organism>
<feature type="domain" description="RIN4 pathogenic type III effector avirulence factor Avr cleavage site" evidence="2">
    <location>
        <begin position="136"/>
        <end position="169"/>
    </location>
</feature>
<dbReference type="AlphaFoldDB" id="A0AAV6XYR5"/>
<dbReference type="InterPro" id="IPR008700">
    <property type="entry name" value="TypeIII_avirulence_cleave"/>
</dbReference>
<feature type="region of interest" description="Disordered" evidence="1">
    <location>
        <begin position="33"/>
        <end position="134"/>
    </location>
</feature>
<feature type="compositionally biased region" description="Basic and acidic residues" evidence="1">
    <location>
        <begin position="187"/>
        <end position="196"/>
    </location>
</feature>
<evidence type="ECO:0000313" key="4">
    <source>
        <dbReference type="Proteomes" id="UP000826271"/>
    </source>
</evidence>